<proteinExistence type="predicted"/>
<dbReference type="Proteomes" id="UP000053558">
    <property type="component" value="Unassembled WGS sequence"/>
</dbReference>
<dbReference type="RefSeq" id="XP_007772669.1">
    <property type="nucleotide sequence ID" value="XM_007774479.1"/>
</dbReference>
<gene>
    <name evidence="1" type="ORF">CONPUDRAFT_157523</name>
</gene>
<reference evidence="2" key="1">
    <citation type="journal article" date="2012" name="Science">
        <title>The Paleozoic origin of enzymatic lignin decomposition reconstructed from 31 fungal genomes.</title>
        <authorList>
            <person name="Floudas D."/>
            <person name="Binder M."/>
            <person name="Riley R."/>
            <person name="Barry K."/>
            <person name="Blanchette R.A."/>
            <person name="Henrissat B."/>
            <person name="Martinez A.T."/>
            <person name="Otillar R."/>
            <person name="Spatafora J.W."/>
            <person name="Yadav J.S."/>
            <person name="Aerts A."/>
            <person name="Benoit I."/>
            <person name="Boyd A."/>
            <person name="Carlson A."/>
            <person name="Copeland A."/>
            <person name="Coutinho P.M."/>
            <person name="de Vries R.P."/>
            <person name="Ferreira P."/>
            <person name="Findley K."/>
            <person name="Foster B."/>
            <person name="Gaskell J."/>
            <person name="Glotzer D."/>
            <person name="Gorecki P."/>
            <person name="Heitman J."/>
            <person name="Hesse C."/>
            <person name="Hori C."/>
            <person name="Igarashi K."/>
            <person name="Jurgens J.A."/>
            <person name="Kallen N."/>
            <person name="Kersten P."/>
            <person name="Kohler A."/>
            <person name="Kuees U."/>
            <person name="Kumar T.K.A."/>
            <person name="Kuo A."/>
            <person name="LaButti K."/>
            <person name="Larrondo L.F."/>
            <person name="Lindquist E."/>
            <person name="Ling A."/>
            <person name="Lombard V."/>
            <person name="Lucas S."/>
            <person name="Lundell T."/>
            <person name="Martin R."/>
            <person name="McLaughlin D.J."/>
            <person name="Morgenstern I."/>
            <person name="Morin E."/>
            <person name="Murat C."/>
            <person name="Nagy L.G."/>
            <person name="Nolan M."/>
            <person name="Ohm R.A."/>
            <person name="Patyshakuliyeva A."/>
            <person name="Rokas A."/>
            <person name="Ruiz-Duenas F.J."/>
            <person name="Sabat G."/>
            <person name="Salamov A."/>
            <person name="Samejima M."/>
            <person name="Schmutz J."/>
            <person name="Slot J.C."/>
            <person name="St John F."/>
            <person name="Stenlid J."/>
            <person name="Sun H."/>
            <person name="Sun S."/>
            <person name="Syed K."/>
            <person name="Tsang A."/>
            <person name="Wiebenga A."/>
            <person name="Young D."/>
            <person name="Pisabarro A."/>
            <person name="Eastwood D.C."/>
            <person name="Martin F."/>
            <person name="Cullen D."/>
            <person name="Grigoriev I.V."/>
            <person name="Hibbett D.S."/>
        </authorList>
    </citation>
    <scope>NUCLEOTIDE SEQUENCE [LARGE SCALE GENOMIC DNA]</scope>
    <source>
        <strain evidence="2">RWD-64-598 SS2</strain>
    </source>
</reference>
<dbReference type="EMBL" id="JH711584">
    <property type="protein sequence ID" value="EIW77262.1"/>
    <property type="molecule type" value="Genomic_DNA"/>
</dbReference>
<dbReference type="GeneID" id="19203776"/>
<dbReference type="AlphaFoldDB" id="A0A5M3MDC9"/>
<organism evidence="1 2">
    <name type="scientific">Coniophora puteana (strain RWD-64-598)</name>
    <name type="common">Brown rot fungus</name>
    <dbReference type="NCBI Taxonomy" id="741705"/>
    <lineage>
        <taxon>Eukaryota</taxon>
        <taxon>Fungi</taxon>
        <taxon>Dikarya</taxon>
        <taxon>Basidiomycota</taxon>
        <taxon>Agaricomycotina</taxon>
        <taxon>Agaricomycetes</taxon>
        <taxon>Agaricomycetidae</taxon>
        <taxon>Boletales</taxon>
        <taxon>Coniophorineae</taxon>
        <taxon>Coniophoraceae</taxon>
        <taxon>Coniophora</taxon>
    </lineage>
</organism>
<evidence type="ECO:0000313" key="1">
    <source>
        <dbReference type="EMBL" id="EIW77262.1"/>
    </source>
</evidence>
<dbReference type="KEGG" id="cput:CONPUDRAFT_157523"/>
<sequence>MSRTATAQGGSRFAWAGAMADGTGDIHPSKVCYTEARDPSQSLSGKGTSEKVMVLITDTWAHAGRRDEASRDDCSNVAGTLAQACVGTWRLTL</sequence>
<keyword evidence="2" id="KW-1185">Reference proteome</keyword>
<name>A0A5M3MDC9_CONPW</name>
<protein>
    <submittedName>
        <fullName evidence="1">Uncharacterized protein</fullName>
    </submittedName>
</protein>
<comment type="caution">
    <text evidence="1">The sequence shown here is derived from an EMBL/GenBank/DDBJ whole genome shotgun (WGS) entry which is preliminary data.</text>
</comment>
<accession>A0A5M3MDC9</accession>
<evidence type="ECO:0000313" key="2">
    <source>
        <dbReference type="Proteomes" id="UP000053558"/>
    </source>
</evidence>